<reference evidence="2" key="1">
    <citation type="journal article" date="2019" name="Int. J. Syst. Evol. Microbiol.">
        <title>The Global Catalogue of Microorganisms (GCM) 10K type strain sequencing project: providing services to taxonomists for standard genome sequencing and annotation.</title>
        <authorList>
            <consortium name="The Broad Institute Genomics Platform"/>
            <consortium name="The Broad Institute Genome Sequencing Center for Infectious Disease"/>
            <person name="Wu L."/>
            <person name="Ma J."/>
        </authorList>
    </citation>
    <scope>NUCLEOTIDE SEQUENCE [LARGE SCALE GENOMIC DNA]</scope>
    <source>
        <strain evidence="2">CGMCC 4.7289</strain>
    </source>
</reference>
<evidence type="ECO:0000313" key="2">
    <source>
        <dbReference type="Proteomes" id="UP001595816"/>
    </source>
</evidence>
<keyword evidence="2" id="KW-1185">Reference proteome</keyword>
<name>A0ABV8LP69_9ACTN</name>
<proteinExistence type="predicted"/>
<dbReference type="RefSeq" id="WP_253753684.1">
    <property type="nucleotide sequence ID" value="NZ_JAMZDZ010000001.1"/>
</dbReference>
<comment type="caution">
    <text evidence="1">The sequence shown here is derived from an EMBL/GenBank/DDBJ whole genome shotgun (WGS) entry which is preliminary data.</text>
</comment>
<accession>A0ABV8LP69</accession>
<evidence type="ECO:0000313" key="1">
    <source>
        <dbReference type="EMBL" id="MFC4132203.1"/>
    </source>
</evidence>
<dbReference type="EMBL" id="JBHSAY010000009">
    <property type="protein sequence ID" value="MFC4132203.1"/>
    <property type="molecule type" value="Genomic_DNA"/>
</dbReference>
<protein>
    <submittedName>
        <fullName evidence="1">Uncharacterized protein</fullName>
    </submittedName>
</protein>
<sequence>MGIYLVDISADSWAQDEVSYGIGSLLDRALAERGVGPYAGSSREVPPEESFEEKMSPELDGFSELCDRHGARDVLDAALFVPAVFDGLITLPVGNAYDEESTRVVSAHRLLDMVAPMAAEIGLLADLPRGPLALSTSIEDPVTFYVAVYRQAAAHALRHGCPMGYI</sequence>
<dbReference type="Proteomes" id="UP001595816">
    <property type="component" value="Unassembled WGS sequence"/>
</dbReference>
<gene>
    <name evidence="1" type="ORF">ACFOZ4_16485</name>
</gene>
<organism evidence="1 2">
    <name type="scientific">Hamadaea flava</name>
    <dbReference type="NCBI Taxonomy" id="1742688"/>
    <lineage>
        <taxon>Bacteria</taxon>
        <taxon>Bacillati</taxon>
        <taxon>Actinomycetota</taxon>
        <taxon>Actinomycetes</taxon>
        <taxon>Micromonosporales</taxon>
        <taxon>Micromonosporaceae</taxon>
        <taxon>Hamadaea</taxon>
    </lineage>
</organism>